<reference evidence="2 3" key="1">
    <citation type="journal article" date="2023" name="Nucleic Acids Res.">
        <title>The hologenome of Daphnia magna reveals possible DNA methylation and microbiome-mediated evolution of the host genome.</title>
        <authorList>
            <person name="Chaturvedi A."/>
            <person name="Li X."/>
            <person name="Dhandapani V."/>
            <person name="Marshall H."/>
            <person name="Kissane S."/>
            <person name="Cuenca-Cambronero M."/>
            <person name="Asole G."/>
            <person name="Calvet F."/>
            <person name="Ruiz-Romero M."/>
            <person name="Marangio P."/>
            <person name="Guigo R."/>
            <person name="Rago D."/>
            <person name="Mirbahai L."/>
            <person name="Eastwood N."/>
            <person name="Colbourne J.K."/>
            <person name="Zhou J."/>
            <person name="Mallon E."/>
            <person name="Orsini L."/>
        </authorList>
    </citation>
    <scope>NUCLEOTIDE SEQUENCE [LARGE SCALE GENOMIC DNA]</scope>
    <source>
        <strain evidence="2">LRV0_1</strain>
    </source>
</reference>
<feature type="compositionally biased region" description="Basic residues" evidence="1">
    <location>
        <begin position="86"/>
        <end position="99"/>
    </location>
</feature>
<name>A0ABR0ADD1_9CRUS</name>
<sequence length="110" mass="12469">MGRISPSEKPIVRVAAESERKSGWGEICRRTDVAAAIRTGSFLYKKPAAMRKMPTKKEKEKEKEKKEESRKNLTGIYKTAQNVHVKQGRTKLIKTKPTKSRVQTLSNLSP</sequence>
<proteinExistence type="predicted"/>
<evidence type="ECO:0000313" key="3">
    <source>
        <dbReference type="Proteomes" id="UP001234178"/>
    </source>
</evidence>
<dbReference type="EMBL" id="JAOYFB010000037">
    <property type="protein sequence ID" value="KAK4023122.1"/>
    <property type="molecule type" value="Genomic_DNA"/>
</dbReference>
<feature type="region of interest" description="Disordered" evidence="1">
    <location>
        <begin position="47"/>
        <end position="73"/>
    </location>
</feature>
<feature type="compositionally biased region" description="Basic and acidic residues" evidence="1">
    <location>
        <begin position="55"/>
        <end position="71"/>
    </location>
</feature>
<organism evidence="2 3">
    <name type="scientific">Daphnia magna</name>
    <dbReference type="NCBI Taxonomy" id="35525"/>
    <lineage>
        <taxon>Eukaryota</taxon>
        <taxon>Metazoa</taxon>
        <taxon>Ecdysozoa</taxon>
        <taxon>Arthropoda</taxon>
        <taxon>Crustacea</taxon>
        <taxon>Branchiopoda</taxon>
        <taxon>Diplostraca</taxon>
        <taxon>Cladocera</taxon>
        <taxon>Anomopoda</taxon>
        <taxon>Daphniidae</taxon>
        <taxon>Daphnia</taxon>
    </lineage>
</organism>
<dbReference type="Proteomes" id="UP001234178">
    <property type="component" value="Unassembled WGS sequence"/>
</dbReference>
<protein>
    <submittedName>
        <fullName evidence="2">Uncharacterized protein</fullName>
    </submittedName>
</protein>
<comment type="caution">
    <text evidence="2">The sequence shown here is derived from an EMBL/GenBank/DDBJ whole genome shotgun (WGS) entry which is preliminary data.</text>
</comment>
<gene>
    <name evidence="2" type="ORF">OUZ56_008553</name>
</gene>
<evidence type="ECO:0000313" key="2">
    <source>
        <dbReference type="EMBL" id="KAK4023122.1"/>
    </source>
</evidence>
<accession>A0ABR0ADD1</accession>
<feature type="region of interest" description="Disordered" evidence="1">
    <location>
        <begin position="85"/>
        <end position="110"/>
    </location>
</feature>
<evidence type="ECO:0000256" key="1">
    <source>
        <dbReference type="SAM" id="MobiDB-lite"/>
    </source>
</evidence>
<keyword evidence="3" id="KW-1185">Reference proteome</keyword>
<feature type="compositionally biased region" description="Polar residues" evidence="1">
    <location>
        <begin position="100"/>
        <end position="110"/>
    </location>
</feature>